<accession>A0A4U0S6N8</accession>
<evidence type="ECO:0000313" key="2">
    <source>
        <dbReference type="Proteomes" id="UP000305778"/>
    </source>
</evidence>
<dbReference type="RefSeq" id="WP_136728113.1">
    <property type="nucleotide sequence ID" value="NZ_SUMC01000047.1"/>
</dbReference>
<evidence type="ECO:0000313" key="1">
    <source>
        <dbReference type="EMBL" id="TKA04766.1"/>
    </source>
</evidence>
<gene>
    <name evidence="1" type="ORF">FCI23_34470</name>
</gene>
<dbReference type="Proteomes" id="UP000305778">
    <property type="component" value="Unassembled WGS sequence"/>
</dbReference>
<dbReference type="SUPFAM" id="SSF52777">
    <property type="entry name" value="CoA-dependent acyltransferases"/>
    <property type="match status" value="1"/>
</dbReference>
<comment type="caution">
    <text evidence="1">The sequence shown here is derived from an EMBL/GenBank/DDBJ whole genome shotgun (WGS) entry which is preliminary data.</text>
</comment>
<proteinExistence type="predicted"/>
<sequence>MGSLTICGARHSEDALSTVALFLDAVLLRHHTRPSRSFAEALAAAADDLHDALRHNGTPLLDLSRLLPGMGRVFGLSQSLAFEVLPPVTGLRLDGCSMRRTDQLHEHVDGRSAAAVMFMAPPTESVMRTAACGAICAMDVSNRRS</sequence>
<dbReference type="Gene3D" id="3.30.559.30">
    <property type="entry name" value="Nonribosomal peptide synthetase, condensation domain"/>
    <property type="match status" value="1"/>
</dbReference>
<name>A0A4U0S6N8_9ACTN</name>
<dbReference type="EMBL" id="SUMC01000047">
    <property type="protein sequence ID" value="TKA04766.1"/>
    <property type="molecule type" value="Genomic_DNA"/>
</dbReference>
<keyword evidence="2" id="KW-1185">Reference proteome</keyword>
<reference evidence="1 2" key="1">
    <citation type="submission" date="2019-04" db="EMBL/GenBank/DDBJ databases">
        <title>Streptomyces oryziradicis sp. nov., a novel actinomycete isolated from rhizosphere soil of rice (Oryza sativa L.).</title>
        <authorList>
            <person name="Li C."/>
        </authorList>
    </citation>
    <scope>NUCLEOTIDE SEQUENCE [LARGE SCALE GENOMIC DNA]</scope>
    <source>
        <strain evidence="1 2">NEAU-C40</strain>
    </source>
</reference>
<organism evidence="1 2">
    <name type="scientific">Actinacidiphila oryziradicis</name>
    <dbReference type="NCBI Taxonomy" id="2571141"/>
    <lineage>
        <taxon>Bacteria</taxon>
        <taxon>Bacillati</taxon>
        <taxon>Actinomycetota</taxon>
        <taxon>Actinomycetes</taxon>
        <taxon>Kitasatosporales</taxon>
        <taxon>Streptomycetaceae</taxon>
        <taxon>Actinacidiphila</taxon>
    </lineage>
</organism>
<dbReference type="AlphaFoldDB" id="A0A4U0S6N8"/>
<protein>
    <submittedName>
        <fullName evidence="1">Uncharacterized protein</fullName>
    </submittedName>
</protein>